<dbReference type="InterPro" id="IPR027417">
    <property type="entry name" value="P-loop_NTPase"/>
</dbReference>
<accession>A0A502DNC1</accession>
<dbReference type="SMART" id="SM00382">
    <property type="entry name" value="AAA"/>
    <property type="match status" value="1"/>
</dbReference>
<dbReference type="GO" id="GO:0022857">
    <property type="term" value="F:transmembrane transporter activity"/>
    <property type="evidence" value="ECO:0007669"/>
    <property type="project" value="TreeGrafter"/>
</dbReference>
<dbReference type="InterPro" id="IPR003439">
    <property type="entry name" value="ABC_transporter-like_ATP-bd"/>
</dbReference>
<dbReference type="PROSITE" id="PS50893">
    <property type="entry name" value="ABC_TRANSPORTER_2"/>
    <property type="match status" value="1"/>
</dbReference>
<dbReference type="InterPro" id="IPR015854">
    <property type="entry name" value="ABC_transpr_LolD-like"/>
</dbReference>
<dbReference type="Proteomes" id="UP000320095">
    <property type="component" value="Unassembled WGS sequence"/>
</dbReference>
<name>A0A502DNC1_9MYCO</name>
<organism evidence="4 5">
    <name type="scientific">Mycolicibacterium hodleri</name>
    <dbReference type="NCBI Taxonomy" id="49897"/>
    <lineage>
        <taxon>Bacteria</taxon>
        <taxon>Bacillati</taxon>
        <taxon>Actinomycetota</taxon>
        <taxon>Actinomycetes</taxon>
        <taxon>Mycobacteriales</taxon>
        <taxon>Mycobacteriaceae</taxon>
        <taxon>Mycolicibacterium</taxon>
    </lineage>
</organism>
<evidence type="ECO:0000256" key="1">
    <source>
        <dbReference type="ARBA" id="ARBA00022741"/>
    </source>
</evidence>
<evidence type="ECO:0000256" key="2">
    <source>
        <dbReference type="ARBA" id="ARBA00022840"/>
    </source>
</evidence>
<keyword evidence="2 4" id="KW-0067">ATP-binding</keyword>
<dbReference type="PANTHER" id="PTHR24220:SF685">
    <property type="entry name" value="ABC TRANSPORTER RELATED"/>
    <property type="match status" value="1"/>
</dbReference>
<evidence type="ECO:0000259" key="3">
    <source>
        <dbReference type="PROSITE" id="PS50893"/>
    </source>
</evidence>
<keyword evidence="1" id="KW-0547">Nucleotide-binding</keyword>
<dbReference type="InterPro" id="IPR017871">
    <property type="entry name" value="ABC_transporter-like_CS"/>
</dbReference>
<dbReference type="GO" id="GO:0016887">
    <property type="term" value="F:ATP hydrolysis activity"/>
    <property type="evidence" value="ECO:0007669"/>
    <property type="project" value="InterPro"/>
</dbReference>
<dbReference type="InterPro" id="IPR003593">
    <property type="entry name" value="AAA+_ATPase"/>
</dbReference>
<reference evidence="4 5" key="1">
    <citation type="journal article" date="2019" name="Environ. Microbiol.">
        <title>Species interactions and distinct microbial communities in high Arctic permafrost affected cryosols are associated with the CH4 and CO2 gas fluxes.</title>
        <authorList>
            <person name="Altshuler I."/>
            <person name="Hamel J."/>
            <person name="Turney S."/>
            <person name="Magnuson E."/>
            <person name="Levesque R."/>
            <person name="Greer C."/>
            <person name="Whyte L.G."/>
        </authorList>
    </citation>
    <scope>NUCLEOTIDE SEQUENCE [LARGE SCALE GENOMIC DNA]</scope>
    <source>
        <strain evidence="4 5">S5.20</strain>
    </source>
</reference>
<comment type="caution">
    <text evidence="4">The sequence shown here is derived from an EMBL/GenBank/DDBJ whole genome shotgun (WGS) entry which is preliminary data.</text>
</comment>
<sequence>MNGPRPAVAPALPGFDDPALVRVDRVGRTYGAGAATIVAVRDVSVAVAPRARVALTGPSGSGKSTLLHMMAGLDTPTSGIVTWPGIDVDATTGLVGIGVVFQGPSLLPALDVTENVCLPLLFRDVSEPEAMVRAGDALARLGIGDLAHALPDELSGGQAQRVAVARVLAAAPRLILADEPTGQLDHRAAALVIGVLLQAADDLGAALIVSTHDPAISRRLPTEWAMRDGRLHGIHGADHEEHR</sequence>
<gene>
    <name evidence="4" type="ORF">EAH80_29700</name>
</gene>
<dbReference type="GO" id="GO:0005524">
    <property type="term" value="F:ATP binding"/>
    <property type="evidence" value="ECO:0007669"/>
    <property type="project" value="UniProtKB-KW"/>
</dbReference>
<feature type="domain" description="ABC transporter" evidence="3">
    <location>
        <begin position="21"/>
        <end position="243"/>
    </location>
</feature>
<dbReference type="GO" id="GO:0005886">
    <property type="term" value="C:plasma membrane"/>
    <property type="evidence" value="ECO:0007669"/>
    <property type="project" value="TreeGrafter"/>
</dbReference>
<dbReference type="EMBL" id="RCZG01000024">
    <property type="protein sequence ID" value="TPG26150.1"/>
    <property type="molecule type" value="Genomic_DNA"/>
</dbReference>
<dbReference type="OrthoDB" id="9787227at2"/>
<proteinExistence type="predicted"/>
<protein>
    <submittedName>
        <fullName evidence="4">ATP-binding cassette domain-containing protein</fullName>
    </submittedName>
</protein>
<dbReference type="Pfam" id="PF00005">
    <property type="entry name" value="ABC_tran"/>
    <property type="match status" value="1"/>
</dbReference>
<dbReference type="PANTHER" id="PTHR24220">
    <property type="entry name" value="IMPORT ATP-BINDING PROTEIN"/>
    <property type="match status" value="1"/>
</dbReference>
<evidence type="ECO:0000313" key="4">
    <source>
        <dbReference type="EMBL" id="TPG26150.1"/>
    </source>
</evidence>
<evidence type="ECO:0000313" key="5">
    <source>
        <dbReference type="Proteomes" id="UP000320095"/>
    </source>
</evidence>
<dbReference type="SUPFAM" id="SSF52540">
    <property type="entry name" value="P-loop containing nucleoside triphosphate hydrolases"/>
    <property type="match status" value="1"/>
</dbReference>
<dbReference type="RefSeq" id="WP_140699687.1">
    <property type="nucleotide sequence ID" value="NZ_RCZG01000024.1"/>
</dbReference>
<dbReference type="PROSITE" id="PS00211">
    <property type="entry name" value="ABC_TRANSPORTER_1"/>
    <property type="match status" value="1"/>
</dbReference>
<keyword evidence="5" id="KW-1185">Reference proteome</keyword>
<dbReference type="AlphaFoldDB" id="A0A502DNC1"/>
<dbReference type="Gene3D" id="3.40.50.300">
    <property type="entry name" value="P-loop containing nucleotide triphosphate hydrolases"/>
    <property type="match status" value="1"/>
</dbReference>